<proteinExistence type="predicted"/>
<protein>
    <submittedName>
        <fullName evidence="1">Uncharacterized protein</fullName>
    </submittedName>
</protein>
<name>A0A1R2BAY0_9CILI</name>
<reference evidence="1 2" key="1">
    <citation type="submission" date="2016-11" db="EMBL/GenBank/DDBJ databases">
        <title>The macronuclear genome of Stentor coeruleus: a giant cell with tiny introns.</title>
        <authorList>
            <person name="Slabodnick M."/>
            <person name="Ruby J.G."/>
            <person name="Reiff S.B."/>
            <person name="Swart E.C."/>
            <person name="Gosai S."/>
            <person name="Prabakaran S."/>
            <person name="Witkowska E."/>
            <person name="Larue G.E."/>
            <person name="Fisher S."/>
            <person name="Freeman R.M."/>
            <person name="Gunawardena J."/>
            <person name="Chu W."/>
            <person name="Stover N.A."/>
            <person name="Gregory B.D."/>
            <person name="Nowacki M."/>
            <person name="Derisi J."/>
            <person name="Roy S.W."/>
            <person name="Marshall W.F."/>
            <person name="Sood P."/>
        </authorList>
    </citation>
    <scope>NUCLEOTIDE SEQUENCE [LARGE SCALE GENOMIC DNA]</scope>
    <source>
        <strain evidence="1">WM001</strain>
    </source>
</reference>
<accession>A0A1R2BAY0</accession>
<organism evidence="1 2">
    <name type="scientific">Stentor coeruleus</name>
    <dbReference type="NCBI Taxonomy" id="5963"/>
    <lineage>
        <taxon>Eukaryota</taxon>
        <taxon>Sar</taxon>
        <taxon>Alveolata</taxon>
        <taxon>Ciliophora</taxon>
        <taxon>Postciliodesmatophora</taxon>
        <taxon>Heterotrichea</taxon>
        <taxon>Heterotrichida</taxon>
        <taxon>Stentoridae</taxon>
        <taxon>Stentor</taxon>
    </lineage>
</organism>
<dbReference type="OrthoDB" id="322589at2759"/>
<evidence type="ECO:0000313" key="2">
    <source>
        <dbReference type="Proteomes" id="UP000187209"/>
    </source>
</evidence>
<gene>
    <name evidence="1" type="ORF">SteCoe_27282</name>
</gene>
<sequence>MFKGYYDKLHVETTRYPSDVIISPSEMSPELTTIIRAPEIMAMKRYEELINDFYELGVQYNRQIILKSLTEEWQMHLQLPFLETYKIVSNVSNTLLLNELEIVYWSILLKNKFEGTKPALYAYFTAFLSKTHLNSDIFPFEVCLNSKIPNFRLHYNNWQLVSDFPIEITVKDLNARLKQLNEDHTKGVKDYELMVQQLMQIPRRKESNMSEAMISEVSEDCFDGVSLEDYEIDLLLDAKNSPINKLED</sequence>
<dbReference type="AlphaFoldDB" id="A0A1R2BAY0"/>
<evidence type="ECO:0000313" key="1">
    <source>
        <dbReference type="EMBL" id="OMJ73938.1"/>
    </source>
</evidence>
<keyword evidence="2" id="KW-1185">Reference proteome</keyword>
<dbReference type="Proteomes" id="UP000187209">
    <property type="component" value="Unassembled WGS sequence"/>
</dbReference>
<comment type="caution">
    <text evidence="1">The sequence shown here is derived from an EMBL/GenBank/DDBJ whole genome shotgun (WGS) entry which is preliminary data.</text>
</comment>
<dbReference type="EMBL" id="MPUH01000786">
    <property type="protein sequence ID" value="OMJ73938.1"/>
    <property type="molecule type" value="Genomic_DNA"/>
</dbReference>